<evidence type="ECO:0000313" key="1">
    <source>
        <dbReference type="EMBL" id="PKI34610.1"/>
    </source>
</evidence>
<keyword evidence="2" id="KW-1185">Reference proteome</keyword>
<evidence type="ECO:0000313" key="2">
    <source>
        <dbReference type="Proteomes" id="UP000233551"/>
    </source>
</evidence>
<reference evidence="1 2" key="1">
    <citation type="submission" date="2017-11" db="EMBL/GenBank/DDBJ databases">
        <title>De-novo sequencing of pomegranate (Punica granatum L.) genome.</title>
        <authorList>
            <person name="Akparov Z."/>
            <person name="Amiraslanov A."/>
            <person name="Hajiyeva S."/>
            <person name="Abbasov M."/>
            <person name="Kaur K."/>
            <person name="Hamwieh A."/>
            <person name="Solovyev V."/>
            <person name="Salamov A."/>
            <person name="Braich B."/>
            <person name="Kosarev P."/>
            <person name="Mahmoud A."/>
            <person name="Hajiyev E."/>
            <person name="Babayeva S."/>
            <person name="Izzatullayeva V."/>
            <person name="Mammadov A."/>
            <person name="Mammadov A."/>
            <person name="Sharifova S."/>
            <person name="Ojaghi J."/>
            <person name="Eynullazada K."/>
            <person name="Bayramov B."/>
            <person name="Abdulazimova A."/>
            <person name="Shahmuradov I."/>
        </authorList>
    </citation>
    <scope>NUCLEOTIDE SEQUENCE [LARGE SCALE GENOMIC DNA]</scope>
    <source>
        <strain evidence="2">cv. AG2017</strain>
        <tissue evidence="1">Leaf</tissue>
    </source>
</reference>
<comment type="caution">
    <text evidence="1">The sequence shown here is derived from an EMBL/GenBank/DDBJ whole genome shotgun (WGS) entry which is preliminary data.</text>
</comment>
<proteinExistence type="predicted"/>
<gene>
    <name evidence="1" type="ORF">CRG98_045004</name>
</gene>
<name>A0A2I0HSZ3_PUNGR</name>
<protein>
    <submittedName>
        <fullName evidence="1">Uncharacterized protein</fullName>
    </submittedName>
</protein>
<organism evidence="1 2">
    <name type="scientific">Punica granatum</name>
    <name type="common">Pomegranate</name>
    <dbReference type="NCBI Taxonomy" id="22663"/>
    <lineage>
        <taxon>Eukaryota</taxon>
        <taxon>Viridiplantae</taxon>
        <taxon>Streptophyta</taxon>
        <taxon>Embryophyta</taxon>
        <taxon>Tracheophyta</taxon>
        <taxon>Spermatophyta</taxon>
        <taxon>Magnoliopsida</taxon>
        <taxon>eudicotyledons</taxon>
        <taxon>Gunneridae</taxon>
        <taxon>Pentapetalae</taxon>
        <taxon>rosids</taxon>
        <taxon>malvids</taxon>
        <taxon>Myrtales</taxon>
        <taxon>Lythraceae</taxon>
        <taxon>Punica</taxon>
    </lineage>
</organism>
<accession>A0A2I0HSZ3</accession>
<sequence>MNLRSIACLVERALVDSNPWVQLLKSKPWHPATFEQLWKGSANWKAFIGNGARVNFRKNDVWLGDCPLRKRILGPLPRIEEQRTVLTVISTARTWELGTIILFPPPSSPPTIAKIDQVTLLHPSKLHWVPD</sequence>
<dbReference type="AlphaFoldDB" id="A0A2I0HSZ3"/>
<dbReference type="Proteomes" id="UP000233551">
    <property type="component" value="Unassembled WGS sequence"/>
</dbReference>
<dbReference type="EMBL" id="PGOL01005811">
    <property type="protein sequence ID" value="PKI34610.1"/>
    <property type="molecule type" value="Genomic_DNA"/>
</dbReference>